<evidence type="ECO:0000259" key="15">
    <source>
        <dbReference type="Pfam" id="PF07715"/>
    </source>
</evidence>
<feature type="domain" description="TonB-dependent receptor plug" evidence="15">
    <location>
        <begin position="52"/>
        <end position="160"/>
    </location>
</feature>
<proteinExistence type="inferred from homology"/>
<dbReference type="InterPro" id="IPR039426">
    <property type="entry name" value="TonB-dep_rcpt-like"/>
</dbReference>
<dbReference type="Pfam" id="PF07715">
    <property type="entry name" value="Plug"/>
    <property type="match status" value="1"/>
</dbReference>
<keyword evidence="16" id="KW-0675">Receptor</keyword>
<keyword evidence="4" id="KW-0410">Iron transport</keyword>
<evidence type="ECO:0000256" key="7">
    <source>
        <dbReference type="ARBA" id="ARBA00023065"/>
    </source>
</evidence>
<feature type="domain" description="TonB-dependent receptor-like beta-barrel" evidence="14">
    <location>
        <begin position="295"/>
        <end position="774"/>
    </location>
</feature>
<reference evidence="16 17" key="1">
    <citation type="submission" date="2019-09" db="EMBL/GenBank/DDBJ databases">
        <authorList>
            <person name="Kevbrin V."/>
            <person name="Grouzdev D.S."/>
        </authorList>
    </citation>
    <scope>NUCLEOTIDE SEQUENCE [LARGE SCALE GENOMIC DNA]</scope>
    <source>
        <strain evidence="16 17">G-192</strain>
    </source>
</reference>
<evidence type="ECO:0000256" key="12">
    <source>
        <dbReference type="RuleBase" id="RU003357"/>
    </source>
</evidence>
<sequence length="811" mass="87594">MTQRLSKACLFAAVSSMALSGAVYAQTDTEGASDRRTIDVVTVTAQQRQQSAQDVPISLGAYGAEELRAAGVQDIKDLISISPGLMVTSTQAETITTARIRGIGTVGDNFGLESSVGVYIDGVFRARNGVGFSDLGELERIEVLRGPQGTLFGKNTSAGVLNVVTASPEFEFGGSLQGEFGNFDYRRYSGHLTGPIGDTLAVRLFAAVGERDGFTNLTVREPGGTRETDSETNNYYTFRAQALWAPSDMVEGRFIADYTRRNEFCCSAVQWQTAPGPAALIGAVGGQVLNPADPSERRAFANREYQQQVTDYGFSAEFDIEMPIGTLTTITAWRDWRNQRTQDIDFTSADIAYRADGNSTNVTRFDQEIRLTGVTGDLDWLVGGIISHEDLTLNDAIRFGADWEVYLGLAASNGADPLFISNTLNAVAGGPLFAPGQALPGGSGVNQDVYNQTSTSWALFTHNTYQLTDQLAITGGLRYTNENKRVFATFDTSPVPGCAFLETVFGADPIAGSAGTPLAGLVPLICLPYARTGLDATGYDRSRTDEEISGTIRATYDVNDDVMVYAGFSRGFKAGGFNLDREFNGPVSGGSFTDSDSSFLPETIDAWEIGFKSQLFGNVLQLNGNAFYQEVTDFQLNTFTGLAFVVQNIPEIEARGVELDFTWATPIEGLDISGGYAHVRARYGNTPDTPANLAGRNISLSPENFVTGQALYSQPIADNLLFRAAVDARWVSEYNTGSDLAPGKEQPAFTMVNGRVGLGSLDGRWNVELWGRNLTDETYVQVAFDQFAQTGTFGGFLGAPRTWGVTLRTEW</sequence>
<evidence type="ECO:0000256" key="6">
    <source>
        <dbReference type="ARBA" id="ARBA00023004"/>
    </source>
</evidence>
<keyword evidence="17" id="KW-1185">Reference proteome</keyword>
<comment type="subcellular location">
    <subcellularLocation>
        <location evidence="1 11">Cell outer membrane</location>
        <topology evidence="1 11">Multi-pass membrane protein</topology>
    </subcellularLocation>
</comment>
<dbReference type="GO" id="GO:0006826">
    <property type="term" value="P:iron ion transport"/>
    <property type="evidence" value="ECO:0007669"/>
    <property type="project" value="UniProtKB-KW"/>
</dbReference>
<accession>A0A5M6ZB35</accession>
<keyword evidence="13" id="KW-0732">Signal</keyword>
<keyword evidence="10 11" id="KW-0998">Cell outer membrane</keyword>
<dbReference type="EMBL" id="VWOJ01000004">
    <property type="protein sequence ID" value="KAA5801605.1"/>
    <property type="molecule type" value="Genomic_DNA"/>
</dbReference>
<dbReference type="GO" id="GO:0009279">
    <property type="term" value="C:cell outer membrane"/>
    <property type="evidence" value="ECO:0007669"/>
    <property type="project" value="UniProtKB-SubCell"/>
</dbReference>
<dbReference type="RefSeq" id="WP_150023793.1">
    <property type="nucleotide sequence ID" value="NZ_VWOJ01000004.1"/>
</dbReference>
<dbReference type="InterPro" id="IPR036942">
    <property type="entry name" value="Beta-barrel_TonB_sf"/>
</dbReference>
<keyword evidence="5 11" id="KW-0812">Transmembrane</keyword>
<evidence type="ECO:0000256" key="9">
    <source>
        <dbReference type="ARBA" id="ARBA00023136"/>
    </source>
</evidence>
<evidence type="ECO:0000313" key="16">
    <source>
        <dbReference type="EMBL" id="KAA5801605.1"/>
    </source>
</evidence>
<evidence type="ECO:0000256" key="3">
    <source>
        <dbReference type="ARBA" id="ARBA00022452"/>
    </source>
</evidence>
<evidence type="ECO:0000256" key="8">
    <source>
        <dbReference type="ARBA" id="ARBA00023077"/>
    </source>
</evidence>
<evidence type="ECO:0000256" key="10">
    <source>
        <dbReference type="ARBA" id="ARBA00023237"/>
    </source>
</evidence>
<evidence type="ECO:0000256" key="11">
    <source>
        <dbReference type="PROSITE-ProRule" id="PRU01360"/>
    </source>
</evidence>
<keyword evidence="8 12" id="KW-0798">TonB box</keyword>
<dbReference type="PROSITE" id="PS52016">
    <property type="entry name" value="TONB_DEPENDENT_REC_3"/>
    <property type="match status" value="1"/>
</dbReference>
<keyword evidence="2 11" id="KW-0813">Transport</keyword>
<keyword evidence="6" id="KW-0408">Iron</keyword>
<keyword evidence="9 11" id="KW-0472">Membrane</keyword>
<dbReference type="Pfam" id="PF00593">
    <property type="entry name" value="TonB_dep_Rec_b-barrel"/>
    <property type="match status" value="1"/>
</dbReference>
<evidence type="ECO:0000256" key="2">
    <source>
        <dbReference type="ARBA" id="ARBA00022448"/>
    </source>
</evidence>
<feature type="chain" id="PRO_5024387611" evidence="13">
    <location>
        <begin position="26"/>
        <end position="811"/>
    </location>
</feature>
<comment type="similarity">
    <text evidence="11 12">Belongs to the TonB-dependent receptor family.</text>
</comment>
<keyword evidence="3 11" id="KW-1134">Transmembrane beta strand</keyword>
<dbReference type="InterPro" id="IPR012910">
    <property type="entry name" value="Plug_dom"/>
</dbReference>
<gene>
    <name evidence="16" type="ORF">F1654_11965</name>
</gene>
<feature type="signal peptide" evidence="13">
    <location>
        <begin position="1"/>
        <end position="25"/>
    </location>
</feature>
<dbReference type="Gene3D" id="2.40.170.20">
    <property type="entry name" value="TonB-dependent receptor, beta-barrel domain"/>
    <property type="match status" value="1"/>
</dbReference>
<comment type="caution">
    <text evidence="16">The sequence shown here is derived from an EMBL/GenBank/DDBJ whole genome shotgun (WGS) entry which is preliminary data.</text>
</comment>
<organism evidence="16 17">
    <name type="scientific">Alkalicaulis satelles</name>
    <dbReference type="NCBI Taxonomy" id="2609175"/>
    <lineage>
        <taxon>Bacteria</taxon>
        <taxon>Pseudomonadati</taxon>
        <taxon>Pseudomonadota</taxon>
        <taxon>Alphaproteobacteria</taxon>
        <taxon>Maricaulales</taxon>
        <taxon>Maricaulaceae</taxon>
        <taxon>Alkalicaulis</taxon>
    </lineage>
</organism>
<dbReference type="PANTHER" id="PTHR32552:SF81">
    <property type="entry name" value="TONB-DEPENDENT OUTER MEMBRANE RECEPTOR"/>
    <property type="match status" value="1"/>
</dbReference>
<keyword evidence="7" id="KW-0406">Ion transport</keyword>
<dbReference type="PANTHER" id="PTHR32552">
    <property type="entry name" value="FERRICHROME IRON RECEPTOR-RELATED"/>
    <property type="match status" value="1"/>
</dbReference>
<dbReference type="Proteomes" id="UP000325122">
    <property type="component" value="Unassembled WGS sequence"/>
</dbReference>
<evidence type="ECO:0000259" key="14">
    <source>
        <dbReference type="Pfam" id="PF00593"/>
    </source>
</evidence>
<protein>
    <submittedName>
        <fullName evidence="16">TonB-dependent receptor</fullName>
    </submittedName>
</protein>
<evidence type="ECO:0000256" key="4">
    <source>
        <dbReference type="ARBA" id="ARBA00022496"/>
    </source>
</evidence>
<dbReference type="SUPFAM" id="SSF56935">
    <property type="entry name" value="Porins"/>
    <property type="match status" value="1"/>
</dbReference>
<evidence type="ECO:0000313" key="17">
    <source>
        <dbReference type="Proteomes" id="UP000325122"/>
    </source>
</evidence>
<name>A0A5M6ZB35_9PROT</name>
<evidence type="ECO:0000256" key="13">
    <source>
        <dbReference type="SAM" id="SignalP"/>
    </source>
</evidence>
<evidence type="ECO:0000256" key="5">
    <source>
        <dbReference type="ARBA" id="ARBA00022692"/>
    </source>
</evidence>
<dbReference type="AlphaFoldDB" id="A0A5M6ZB35"/>
<dbReference type="InterPro" id="IPR000531">
    <property type="entry name" value="Beta-barrel_TonB"/>
</dbReference>
<evidence type="ECO:0000256" key="1">
    <source>
        <dbReference type="ARBA" id="ARBA00004571"/>
    </source>
</evidence>